<dbReference type="InterPro" id="IPR003646">
    <property type="entry name" value="SH3-like_bac-type"/>
</dbReference>
<dbReference type="GO" id="GO:0001897">
    <property type="term" value="P:symbiont-mediated cytolysis of host cell"/>
    <property type="evidence" value="ECO:0007669"/>
    <property type="project" value="UniProtKB-ARBA"/>
</dbReference>
<evidence type="ECO:0000256" key="5">
    <source>
        <dbReference type="ARBA" id="ARBA00022807"/>
    </source>
</evidence>
<dbReference type="PROSITE" id="PS51935">
    <property type="entry name" value="NLPC_P60"/>
    <property type="match status" value="1"/>
</dbReference>
<comment type="similarity">
    <text evidence="2">Belongs to the N-acetylmuramoyl-L-alanine amidase 2 family.</text>
</comment>
<protein>
    <submittedName>
        <fullName evidence="8">SH3 domain protein</fullName>
    </submittedName>
</protein>
<evidence type="ECO:0000259" key="6">
    <source>
        <dbReference type="PROSITE" id="PS51781"/>
    </source>
</evidence>
<dbReference type="InterPro" id="IPR038765">
    <property type="entry name" value="Papain-like_cys_pep_sf"/>
</dbReference>
<dbReference type="GO" id="GO:0008234">
    <property type="term" value="F:cysteine-type peptidase activity"/>
    <property type="evidence" value="ECO:0007669"/>
    <property type="project" value="UniProtKB-KW"/>
</dbReference>
<organism evidence="8">
    <name type="scientific">Siphoviridae sp. ct8LX107</name>
    <dbReference type="NCBI Taxonomy" id="2826169"/>
    <lineage>
        <taxon>Viruses</taxon>
        <taxon>Duplodnaviria</taxon>
        <taxon>Heunggongvirae</taxon>
        <taxon>Uroviricota</taxon>
        <taxon>Caudoviricetes</taxon>
    </lineage>
</organism>
<evidence type="ECO:0000256" key="2">
    <source>
        <dbReference type="ARBA" id="ARBA00007553"/>
    </source>
</evidence>
<evidence type="ECO:0000313" key="8">
    <source>
        <dbReference type="EMBL" id="DAE21008.1"/>
    </source>
</evidence>
<dbReference type="Gene3D" id="3.90.1720.10">
    <property type="entry name" value="endopeptidase domain like (from Nostoc punctiforme)"/>
    <property type="match status" value="1"/>
</dbReference>
<dbReference type="Gene3D" id="2.30.30.40">
    <property type="entry name" value="SH3 Domains"/>
    <property type="match status" value="1"/>
</dbReference>
<evidence type="ECO:0000256" key="3">
    <source>
        <dbReference type="ARBA" id="ARBA00022670"/>
    </source>
</evidence>
<keyword evidence="3" id="KW-0645">Protease</keyword>
<name>A0A8S5QPK8_9CAUD</name>
<keyword evidence="4" id="KW-0378">Hydrolase</keyword>
<accession>A0A8S5QPK8</accession>
<dbReference type="InterPro" id="IPR000064">
    <property type="entry name" value="NLP_P60_dom"/>
</dbReference>
<proteinExistence type="inferred from homology"/>
<dbReference type="PROSITE" id="PS51781">
    <property type="entry name" value="SH3B"/>
    <property type="match status" value="1"/>
</dbReference>
<comment type="similarity">
    <text evidence="1">Belongs to the peptidase C40 family.</text>
</comment>
<dbReference type="Pfam" id="PF08239">
    <property type="entry name" value="SH3_3"/>
    <property type="match status" value="1"/>
</dbReference>
<evidence type="ECO:0000259" key="7">
    <source>
        <dbReference type="PROSITE" id="PS51935"/>
    </source>
</evidence>
<feature type="domain" description="SH3b" evidence="6">
    <location>
        <begin position="147"/>
        <end position="214"/>
    </location>
</feature>
<dbReference type="GO" id="GO:0006508">
    <property type="term" value="P:proteolysis"/>
    <property type="evidence" value="ECO:0007669"/>
    <property type="project" value="UniProtKB-KW"/>
</dbReference>
<sequence length="252" mass="27085">MIQASALIALFKRMLDEHWAYEWGAAREGCVDCSGAFVWAYRQLGASIEHGSNSIVRLRVGEYVPIAEAKPGYAVFKMRAWRESDSGNRWFGQQPGDVYHIGLMGDDGKVLNAQSTKTGFVASDAAGWAFAAPLKDVICKEGDGKMYGNATVSVTSGYLNIREGASTRSKVIAKAENGARVNIIREAGGTGWVFGALESGEAGYMSSEYLVEDALKSGDQGETSGETPTTTTLRRSDGVYITLAGKWALAED</sequence>
<evidence type="ECO:0000256" key="1">
    <source>
        <dbReference type="ARBA" id="ARBA00007074"/>
    </source>
</evidence>
<dbReference type="Pfam" id="PF00877">
    <property type="entry name" value="NLPC_P60"/>
    <property type="match status" value="1"/>
</dbReference>
<dbReference type="EMBL" id="BK015706">
    <property type="protein sequence ID" value="DAE21008.1"/>
    <property type="molecule type" value="Genomic_DNA"/>
</dbReference>
<dbReference type="SUPFAM" id="SSF54001">
    <property type="entry name" value="Cysteine proteinases"/>
    <property type="match status" value="1"/>
</dbReference>
<evidence type="ECO:0000256" key="4">
    <source>
        <dbReference type="ARBA" id="ARBA00022801"/>
    </source>
</evidence>
<feature type="domain" description="NlpC/P60" evidence="7">
    <location>
        <begin position="1"/>
        <end position="139"/>
    </location>
</feature>
<keyword evidence="5" id="KW-0788">Thiol protease</keyword>
<dbReference type="SMART" id="SM00287">
    <property type="entry name" value="SH3b"/>
    <property type="match status" value="1"/>
</dbReference>
<reference evidence="8" key="1">
    <citation type="journal article" date="2021" name="Proc. Natl. Acad. Sci. U.S.A.">
        <title>A Catalog of Tens of Thousands of Viruses from Human Metagenomes Reveals Hidden Associations with Chronic Diseases.</title>
        <authorList>
            <person name="Tisza M.J."/>
            <person name="Buck C.B."/>
        </authorList>
    </citation>
    <scope>NUCLEOTIDE SEQUENCE</scope>
    <source>
        <strain evidence="8">Ct8LX107</strain>
    </source>
</reference>